<dbReference type="EMBL" id="CP043329">
    <property type="protein sequence ID" value="QEK52689.1"/>
    <property type="molecule type" value="Genomic_DNA"/>
</dbReference>
<protein>
    <submittedName>
        <fullName evidence="2">Transglutaminase family protein</fullName>
    </submittedName>
</protein>
<dbReference type="AlphaFoldDB" id="A0A5C0VKM2"/>
<dbReference type="InterPro" id="IPR002931">
    <property type="entry name" value="Transglutaminase-like"/>
</dbReference>
<gene>
    <name evidence="2" type="ORF">FYC62_14235</name>
</gene>
<keyword evidence="3" id="KW-1185">Reference proteome</keyword>
<dbReference type="PANTHER" id="PTHR33490:SF6">
    <property type="entry name" value="SLL1049 PROTEIN"/>
    <property type="match status" value="1"/>
</dbReference>
<proteinExistence type="predicted"/>
<dbReference type="InterPro" id="IPR013589">
    <property type="entry name" value="Bac_transglu_N"/>
</dbReference>
<dbReference type="Pfam" id="PF08379">
    <property type="entry name" value="Bact_transglu_N"/>
    <property type="match status" value="1"/>
</dbReference>
<name>A0A5C0VKM2_9SPHI</name>
<dbReference type="Gene3D" id="3.10.620.30">
    <property type="match status" value="1"/>
</dbReference>
<dbReference type="Proteomes" id="UP000323653">
    <property type="component" value="Chromosome"/>
</dbReference>
<accession>A0A5C0VKM2</accession>
<dbReference type="InterPro" id="IPR038765">
    <property type="entry name" value="Papain-like_cys_pep_sf"/>
</dbReference>
<organism evidence="2 3">
    <name type="scientific">Pedobacter aquae</name>
    <dbReference type="NCBI Taxonomy" id="2605747"/>
    <lineage>
        <taxon>Bacteria</taxon>
        <taxon>Pseudomonadati</taxon>
        <taxon>Bacteroidota</taxon>
        <taxon>Sphingobacteriia</taxon>
        <taxon>Sphingobacteriales</taxon>
        <taxon>Sphingobacteriaceae</taxon>
        <taxon>Pedobacter</taxon>
    </lineage>
</organism>
<dbReference type="KEGG" id="pej:FYC62_14235"/>
<dbReference type="RefSeq" id="WP_039453920.1">
    <property type="nucleotide sequence ID" value="NZ_CP043329.1"/>
</dbReference>
<dbReference type="Pfam" id="PF01841">
    <property type="entry name" value="Transglut_core"/>
    <property type="match status" value="1"/>
</dbReference>
<sequence>MSKFTIKHITTYKYDHPVHDSANQIMLYPIKDDDQEVIQHQINISNDPKVETFTDYYENTVGTFTNVEMHNELVIESSTIVLVKKKAAPEANIFTSEQWKMLHELKYQIPYINFLKQEHFEAEEELKAIIKPDEQFAFSPVEVAKKYCTYVFENFKYIKGITSVETTVDEIWKLKSGVCQDFAHILLVMLRYVNIPARYVSGYICPNRNGMRGEGATHAWVEAYIPDYGWLGLDPTNNCIVEENHVRLATGRNFIDVSPVKGTYKGTSHHTLEVKVIVSYENDPIVKEDETKEDSINNTQFDGNSYRRFLEMQQMQQQ</sequence>
<feature type="domain" description="Transglutaminase-like" evidence="1">
    <location>
        <begin position="171"/>
        <end position="237"/>
    </location>
</feature>
<evidence type="ECO:0000313" key="2">
    <source>
        <dbReference type="EMBL" id="QEK52689.1"/>
    </source>
</evidence>
<dbReference type="PANTHER" id="PTHR33490">
    <property type="entry name" value="BLR5614 PROTEIN-RELATED"/>
    <property type="match status" value="1"/>
</dbReference>
<dbReference type="SMART" id="SM00460">
    <property type="entry name" value="TGc"/>
    <property type="match status" value="1"/>
</dbReference>
<reference evidence="2 3" key="1">
    <citation type="submission" date="2019-08" db="EMBL/GenBank/DDBJ databases">
        <title>Pedobacter sp. nov., isolated from Han river, South Korea.</title>
        <authorList>
            <person name="Lee D.-H."/>
            <person name="Kim Y.-S."/>
            <person name="Hwang E.-M."/>
            <person name="Le Tran T.C."/>
            <person name="Cha C.-J."/>
        </authorList>
    </citation>
    <scope>NUCLEOTIDE SEQUENCE [LARGE SCALE GENOMIC DNA]</scope>
    <source>
        <strain evidence="2 3">CJ43</strain>
    </source>
</reference>
<evidence type="ECO:0000259" key="1">
    <source>
        <dbReference type="SMART" id="SM00460"/>
    </source>
</evidence>
<dbReference type="SUPFAM" id="SSF54001">
    <property type="entry name" value="Cysteine proteinases"/>
    <property type="match status" value="1"/>
</dbReference>
<evidence type="ECO:0000313" key="3">
    <source>
        <dbReference type="Proteomes" id="UP000323653"/>
    </source>
</evidence>